<dbReference type="EMBL" id="QRMS01000008">
    <property type="protein sequence ID" value="RHJ83726.1"/>
    <property type="molecule type" value="Genomic_DNA"/>
</dbReference>
<dbReference type="InterPro" id="IPR002933">
    <property type="entry name" value="Peptidase_M20"/>
</dbReference>
<dbReference type="PANTHER" id="PTHR43808:SF9">
    <property type="entry name" value="BLL0789 PROTEIN"/>
    <property type="match status" value="1"/>
</dbReference>
<feature type="active site" evidence="3">
    <location>
        <position position="89"/>
    </location>
</feature>
<dbReference type="GeneID" id="83003588"/>
<dbReference type="InterPro" id="IPR011650">
    <property type="entry name" value="Peptidase_M20_dimer"/>
</dbReference>
<evidence type="ECO:0000256" key="1">
    <source>
        <dbReference type="ARBA" id="ARBA00022723"/>
    </source>
</evidence>
<gene>
    <name evidence="5" type="ORF">DW099_18560</name>
</gene>
<dbReference type="InterPro" id="IPR036264">
    <property type="entry name" value="Bact_exopeptidase_dim_dom"/>
</dbReference>
<keyword evidence="1" id="KW-0479">Metal-binding</keyword>
<proteinExistence type="predicted"/>
<dbReference type="Gene3D" id="3.30.70.360">
    <property type="match status" value="1"/>
</dbReference>
<dbReference type="Pfam" id="PF01546">
    <property type="entry name" value="Peptidase_M20"/>
    <property type="match status" value="1"/>
</dbReference>
<dbReference type="SUPFAM" id="SSF55031">
    <property type="entry name" value="Bacterial exopeptidase dimerisation domain"/>
    <property type="match status" value="1"/>
</dbReference>
<dbReference type="AlphaFoldDB" id="A0A415DUW4"/>
<keyword evidence="6" id="KW-1185">Reference proteome</keyword>
<dbReference type="GO" id="GO:0046872">
    <property type="term" value="F:metal ion binding"/>
    <property type="evidence" value="ECO:0007669"/>
    <property type="project" value="UniProtKB-KW"/>
</dbReference>
<accession>A0A415DUW4</accession>
<dbReference type="Gene3D" id="3.40.630.10">
    <property type="entry name" value="Zn peptidases"/>
    <property type="match status" value="1"/>
</dbReference>
<dbReference type="SUPFAM" id="SSF53187">
    <property type="entry name" value="Zn-dependent exopeptidases"/>
    <property type="match status" value="1"/>
</dbReference>
<dbReference type="STRING" id="1776384.GCA_900086585_01205"/>
<dbReference type="RefSeq" id="WP_067535134.1">
    <property type="nucleotide sequence ID" value="NZ_AP025567.1"/>
</dbReference>
<protein>
    <submittedName>
        <fullName evidence="5">M20 family peptidase</fullName>
    </submittedName>
</protein>
<dbReference type="InterPro" id="IPR050072">
    <property type="entry name" value="Peptidase_M20A"/>
</dbReference>
<dbReference type="PIRSF" id="PIRSF037238">
    <property type="entry name" value="Carboxypeptidase_G2"/>
    <property type="match status" value="1"/>
</dbReference>
<evidence type="ECO:0000313" key="5">
    <source>
        <dbReference type="EMBL" id="RHJ83726.1"/>
    </source>
</evidence>
<sequence>MKEIFIKINEYIEQHRREMIDLWEELVNIDSGTDNAAGVMEVCTLLRKRMSAADMQTKVIESGPAGPVLVGEWNKEADTAPIVLIGHMDTVFSDGTARENPFRIDEEGHAHGPGVLDMKAGLVIAIYAVKALQAVGYDKHPIKCIFAGDEEKIHSLSNAKVILTEEIKGAAAAFNFETGYMDDGLVVGRKGGGMAVLTVHGVAAHSGIAPEKGRSAILEMSHKIVELEGKNDLERGKLINCGEITGGTNSNTIPGECQVVIAFRFPSVAIRDEIVADIQAAADWTHVEGTEAKAEVKAMMECMESTGSVLELFEHVKRTAQECGYGDVHAFTVGGVSDSGIAVTEGVPAVCAMGVKGEGNHTAKEFAVVDSLFSRTLLAASSIYTL</sequence>
<evidence type="ECO:0000256" key="3">
    <source>
        <dbReference type="PIRSR" id="PIRSR037238-1"/>
    </source>
</evidence>
<feature type="domain" description="Peptidase M20 dimerisation" evidence="4">
    <location>
        <begin position="187"/>
        <end position="287"/>
    </location>
</feature>
<organism evidence="5 6">
    <name type="scientific">Emergencia timonensis</name>
    <dbReference type="NCBI Taxonomy" id="1776384"/>
    <lineage>
        <taxon>Bacteria</taxon>
        <taxon>Bacillati</taxon>
        <taxon>Bacillota</taxon>
        <taxon>Clostridia</taxon>
        <taxon>Peptostreptococcales</taxon>
        <taxon>Anaerovoracaceae</taxon>
        <taxon>Emergencia</taxon>
    </lineage>
</organism>
<dbReference type="Pfam" id="PF07687">
    <property type="entry name" value="M20_dimer"/>
    <property type="match status" value="1"/>
</dbReference>
<dbReference type="Proteomes" id="UP000284841">
    <property type="component" value="Unassembled WGS sequence"/>
</dbReference>
<dbReference type="OrthoDB" id="9783294at2"/>
<dbReference type="InterPro" id="IPR017150">
    <property type="entry name" value="Pept_M20_glutamate_carboxypep"/>
</dbReference>
<evidence type="ECO:0000256" key="2">
    <source>
        <dbReference type="ARBA" id="ARBA00022801"/>
    </source>
</evidence>
<name>A0A415DUW4_9FIRM</name>
<dbReference type="GO" id="GO:0016787">
    <property type="term" value="F:hydrolase activity"/>
    <property type="evidence" value="ECO:0007669"/>
    <property type="project" value="UniProtKB-KW"/>
</dbReference>
<evidence type="ECO:0000259" key="4">
    <source>
        <dbReference type="Pfam" id="PF07687"/>
    </source>
</evidence>
<evidence type="ECO:0000313" key="6">
    <source>
        <dbReference type="Proteomes" id="UP000284841"/>
    </source>
</evidence>
<keyword evidence="2" id="KW-0378">Hydrolase</keyword>
<dbReference type="PANTHER" id="PTHR43808">
    <property type="entry name" value="ACETYLORNITHINE DEACETYLASE"/>
    <property type="match status" value="1"/>
</dbReference>
<comment type="caution">
    <text evidence="5">The sequence shown here is derived from an EMBL/GenBank/DDBJ whole genome shotgun (WGS) entry which is preliminary data.</text>
</comment>
<feature type="active site" description="Proton acceptor" evidence="3">
    <location>
        <position position="150"/>
    </location>
</feature>
<reference evidence="5 6" key="1">
    <citation type="submission" date="2018-08" db="EMBL/GenBank/DDBJ databases">
        <title>A genome reference for cultivated species of the human gut microbiota.</title>
        <authorList>
            <person name="Zou Y."/>
            <person name="Xue W."/>
            <person name="Luo G."/>
        </authorList>
    </citation>
    <scope>NUCLEOTIDE SEQUENCE [LARGE SCALE GENOMIC DNA]</scope>
    <source>
        <strain evidence="5 6">AM07-24</strain>
    </source>
</reference>